<name>A0ABX6YGQ0_9MICO</name>
<dbReference type="Gene3D" id="3.10.180.10">
    <property type="entry name" value="2,3-Dihydroxybiphenyl 1,2-Dioxygenase, domain 1"/>
    <property type="match status" value="1"/>
</dbReference>
<keyword evidence="2" id="KW-1185">Reference proteome</keyword>
<gene>
    <name evidence="1" type="ORF">HCR76_14195</name>
</gene>
<dbReference type="RefSeq" id="WP_166993327.1">
    <property type="nucleotide sequence ID" value="NZ_CP061169.1"/>
</dbReference>
<dbReference type="InterPro" id="IPR029068">
    <property type="entry name" value="Glyas_Bleomycin-R_OHBP_Dase"/>
</dbReference>
<dbReference type="SUPFAM" id="SSF54593">
    <property type="entry name" value="Glyoxalase/Bleomycin resistance protein/Dihydroxybiphenyl dioxygenase"/>
    <property type="match status" value="2"/>
</dbReference>
<evidence type="ECO:0000313" key="2">
    <source>
        <dbReference type="Proteomes" id="UP000662814"/>
    </source>
</evidence>
<organism evidence="1 2">
    <name type="scientific">Paramicrobacterium chengjingii</name>
    <dbReference type="NCBI Taxonomy" id="2769067"/>
    <lineage>
        <taxon>Bacteria</taxon>
        <taxon>Bacillati</taxon>
        <taxon>Actinomycetota</taxon>
        <taxon>Actinomycetes</taxon>
        <taxon>Micrococcales</taxon>
        <taxon>Microbacteriaceae</taxon>
        <taxon>Paramicrobacterium</taxon>
    </lineage>
</organism>
<sequence>MTTIQVIQFTQHPHPWHALAEALGLTANGEKNDAWTEFDGDGMLALHAVDASDPRVGTAEVWMLVDDDDALADLETQLSAAGIAVIRGAMEGVGATLEIALDPHSTIHAVVGHARAPRGDTAILPLFFTPNVPASTNVATTLELKPRTSSDAGTWADLTAPGGGILALHAEHAAQTPDASPVSLSLEYRGNLDALAERLTDANFENSVVDEAYNRTLILSTPDGNELWVNGAQTDLYGYTEHT</sequence>
<evidence type="ECO:0008006" key="3">
    <source>
        <dbReference type="Google" id="ProtNLM"/>
    </source>
</evidence>
<reference evidence="1 2" key="1">
    <citation type="submission" date="2020-12" db="EMBL/GenBank/DDBJ databases">
        <title>Microbacterium sp. HY060.</title>
        <authorList>
            <person name="Zhou J."/>
        </authorList>
    </citation>
    <scope>NUCLEOTIDE SEQUENCE [LARGE SCALE GENOMIC DNA]</scope>
    <source>
        <strain evidence="1 2">HY60</strain>
    </source>
</reference>
<proteinExistence type="predicted"/>
<accession>A0ABX6YGQ0</accession>
<protein>
    <recommendedName>
        <fullName evidence="3">VOC domain-containing protein</fullName>
    </recommendedName>
</protein>
<dbReference type="Proteomes" id="UP000662814">
    <property type="component" value="Chromosome"/>
</dbReference>
<evidence type="ECO:0000313" key="1">
    <source>
        <dbReference type="EMBL" id="QPZ37941.1"/>
    </source>
</evidence>
<dbReference type="EMBL" id="CP061169">
    <property type="protein sequence ID" value="QPZ37941.1"/>
    <property type="molecule type" value="Genomic_DNA"/>
</dbReference>